<accession>A0A139R3R8</accession>
<protein>
    <submittedName>
        <fullName evidence="1">Uncharacterized protein</fullName>
    </submittedName>
</protein>
<dbReference type="PATRIC" id="fig|315405.12.peg.968"/>
<evidence type="ECO:0000313" key="2">
    <source>
        <dbReference type="Proteomes" id="UP000071927"/>
    </source>
</evidence>
<dbReference type="RefSeq" id="WP_061459884.1">
    <property type="nucleotide sequence ID" value="NZ_KQ970571.1"/>
</dbReference>
<dbReference type="AlphaFoldDB" id="A0A139R3R8"/>
<organism evidence="1 2">
    <name type="scientific">Streptococcus gallolyticus</name>
    <dbReference type="NCBI Taxonomy" id="315405"/>
    <lineage>
        <taxon>Bacteria</taxon>
        <taxon>Bacillati</taxon>
        <taxon>Bacillota</taxon>
        <taxon>Bacilli</taxon>
        <taxon>Lactobacillales</taxon>
        <taxon>Streptococcaceae</taxon>
        <taxon>Streptococcus</taxon>
    </lineage>
</organism>
<reference evidence="1 2" key="1">
    <citation type="submission" date="2016-01" db="EMBL/GenBank/DDBJ databases">
        <title>Highly variable Streptococcus oralis are common among viridans streptococci isolated from primates.</title>
        <authorList>
            <person name="Denapaite D."/>
            <person name="Rieger M."/>
            <person name="Koendgen S."/>
            <person name="Brueckner R."/>
            <person name="Ochigava I."/>
            <person name="Kappeler P."/>
            <person name="Maetz-Rensing K."/>
            <person name="Leendertz F."/>
            <person name="Hakenbeck R."/>
        </authorList>
    </citation>
    <scope>NUCLEOTIDE SEQUENCE [LARGE SCALE GENOMIC DNA]</scope>
    <source>
        <strain evidence="1 2">DD03</strain>
    </source>
</reference>
<dbReference type="EMBL" id="LQXV01000149">
    <property type="protein sequence ID" value="KXU09408.1"/>
    <property type="molecule type" value="Genomic_DNA"/>
</dbReference>
<gene>
    <name evidence="1" type="ORF">SGADD03_00813</name>
</gene>
<sequence length="73" mass="8918">MFDLWENLKYKVKKECHWLKQNVRQFFCKHHYVEVTLEKYGLFGYFGIQAVKCTKCGKTTEKEDWMTIYGKKN</sequence>
<name>A0A139R3R8_9STRE</name>
<proteinExistence type="predicted"/>
<evidence type="ECO:0000313" key="1">
    <source>
        <dbReference type="EMBL" id="KXU09408.1"/>
    </source>
</evidence>
<comment type="caution">
    <text evidence="1">The sequence shown here is derived from an EMBL/GenBank/DDBJ whole genome shotgun (WGS) entry which is preliminary data.</text>
</comment>
<dbReference type="Proteomes" id="UP000071927">
    <property type="component" value="Unassembled WGS sequence"/>
</dbReference>